<dbReference type="EMBL" id="HACG01003477">
    <property type="protein sequence ID" value="CEK50342.1"/>
    <property type="molecule type" value="Transcribed_RNA"/>
</dbReference>
<gene>
    <name evidence="2" type="primary">ORF10473</name>
</gene>
<feature type="region of interest" description="Disordered" evidence="1">
    <location>
        <begin position="62"/>
        <end position="151"/>
    </location>
</feature>
<feature type="non-terminal residue" evidence="2">
    <location>
        <position position="1"/>
    </location>
</feature>
<sequence length="151" mass="17094">QHPNSEKHHLHVPYVNQIVPVLDFHNSNNVSTNRPLISDQLISLPPVSISGTLPTPLQHITRNQEGRPQVHIRPQRISQDRAKPEVRPHSFNHYLINKPKPPSSSSLPPTQLSTYPRSRSHSDTTDLSTKTHSGDKLSDDLKTSKIPRRKL</sequence>
<dbReference type="AlphaFoldDB" id="A0A0B6Y236"/>
<organism evidence="2">
    <name type="scientific">Arion vulgaris</name>
    <dbReference type="NCBI Taxonomy" id="1028688"/>
    <lineage>
        <taxon>Eukaryota</taxon>
        <taxon>Metazoa</taxon>
        <taxon>Spiralia</taxon>
        <taxon>Lophotrochozoa</taxon>
        <taxon>Mollusca</taxon>
        <taxon>Gastropoda</taxon>
        <taxon>Heterobranchia</taxon>
        <taxon>Euthyneura</taxon>
        <taxon>Panpulmonata</taxon>
        <taxon>Eupulmonata</taxon>
        <taxon>Stylommatophora</taxon>
        <taxon>Helicina</taxon>
        <taxon>Arionoidea</taxon>
        <taxon>Arionidae</taxon>
        <taxon>Arion</taxon>
    </lineage>
</organism>
<protein>
    <submittedName>
        <fullName evidence="2">Uncharacterized protein</fullName>
    </submittedName>
</protein>
<evidence type="ECO:0000313" key="2">
    <source>
        <dbReference type="EMBL" id="CEK50342.1"/>
    </source>
</evidence>
<proteinExistence type="predicted"/>
<accession>A0A0B6Y236</accession>
<name>A0A0B6Y236_9EUPU</name>
<reference evidence="2" key="1">
    <citation type="submission" date="2014-12" db="EMBL/GenBank/DDBJ databases">
        <title>Insight into the proteome of Arion vulgaris.</title>
        <authorList>
            <person name="Aradska J."/>
            <person name="Bulat T."/>
            <person name="Smidak R."/>
            <person name="Sarate P."/>
            <person name="Gangsoo J."/>
            <person name="Sialana F."/>
            <person name="Bilban M."/>
            <person name="Lubec G."/>
        </authorList>
    </citation>
    <scope>NUCLEOTIDE SEQUENCE</scope>
    <source>
        <tissue evidence="2">Skin</tissue>
    </source>
</reference>
<feature type="compositionally biased region" description="Low complexity" evidence="1">
    <location>
        <begin position="103"/>
        <end position="114"/>
    </location>
</feature>
<evidence type="ECO:0000256" key="1">
    <source>
        <dbReference type="SAM" id="MobiDB-lite"/>
    </source>
</evidence>
<feature type="compositionally biased region" description="Basic and acidic residues" evidence="1">
    <location>
        <begin position="132"/>
        <end position="143"/>
    </location>
</feature>
<feature type="non-terminal residue" evidence="2">
    <location>
        <position position="151"/>
    </location>
</feature>
<feature type="compositionally biased region" description="Basic and acidic residues" evidence="1">
    <location>
        <begin position="78"/>
        <end position="88"/>
    </location>
</feature>